<feature type="domain" description="CD-NTase-associated protein 12/Pycsar effector protein TIR" evidence="1">
    <location>
        <begin position="123"/>
        <end position="241"/>
    </location>
</feature>
<dbReference type="AlphaFoldDB" id="A0A125R0B0"/>
<evidence type="ECO:0000313" key="2">
    <source>
        <dbReference type="EMBL" id="AMD01601.1"/>
    </source>
</evidence>
<sequence length="267" mass="29878">MGITKQGALDRLSELRSRIPSIIQEGQESTDYFRWRKDAEAALVNFFSLSEGKRHLTEFKDIHSQLPPRHVQSLDLGVGWKTFDKAMELSSEYFKSVEQEIQDYYEDEAGTPRASVEESAPGNVFIVHGRDQALKEAVARFVAKIGLNPIILHEQTNEGRTLIEKFEANASADFAIALFTPDDVGGLKSDTPSLSNRARQNVLFEFGYFLGRLGRRHACALVQGEIELPSDYSGVVFIPVDSAGHWKFELLRELKAAGFSIDANRAL</sequence>
<dbReference type="OrthoDB" id="5497289at2"/>
<proteinExistence type="predicted"/>
<reference evidence="2 3" key="2">
    <citation type="submission" date="2016-02" db="EMBL/GenBank/DDBJ databases">
        <authorList>
            <person name="Wen L."/>
            <person name="He K."/>
            <person name="Yang H."/>
        </authorList>
    </citation>
    <scope>NUCLEOTIDE SEQUENCE [LARGE SCALE GENOMIC DNA]</scope>
    <source>
        <strain evidence="2 3">AGD 8-3</strain>
    </source>
</reference>
<evidence type="ECO:0000259" key="1">
    <source>
        <dbReference type="Pfam" id="PF10137"/>
    </source>
</evidence>
<protein>
    <submittedName>
        <fullName evidence="2">Putative nucleotide-binding protein containing TIR-like domain protein</fullName>
    </submittedName>
</protein>
<evidence type="ECO:0000313" key="3">
    <source>
        <dbReference type="Proteomes" id="UP000063387"/>
    </source>
</evidence>
<dbReference type="RefSeq" id="WP_066449765.1">
    <property type="nucleotide sequence ID" value="NZ_CP014226.1"/>
</dbReference>
<keyword evidence="3" id="KW-1185">Reference proteome</keyword>
<dbReference type="KEGG" id="hco:LOKO_02541"/>
<dbReference type="EMBL" id="CP014226">
    <property type="protein sequence ID" value="AMD01601.1"/>
    <property type="molecule type" value="Genomic_DNA"/>
</dbReference>
<dbReference type="STRING" id="507626.LOKO_02541"/>
<gene>
    <name evidence="2" type="ORF">LOKO_02541</name>
</gene>
<name>A0A125R0B0_9GAMM</name>
<reference evidence="2 3" key="1">
    <citation type="journal article" date="2016" name="Genome Announc.">
        <title>Draft Genome Sequence of 'Halomonas chromatireducens' Strain AGD 8-3, a Haloalkaliphilic Chromate- and Selenite-Reducing Gammaproteobacterium.</title>
        <authorList>
            <person name="Sharko F.S."/>
            <person name="Shapovalova A.A."/>
            <person name="Tsygankova S.V."/>
            <person name="Komova A.V."/>
            <person name="Boulygina E.S."/>
            <person name="Teslyuk A.B."/>
            <person name="Gotovtsev P.M."/>
            <person name="Namsaraev Z.B."/>
            <person name="Khijniak T.V."/>
            <person name="Nedoluzhko A.V."/>
            <person name="Vasilov R.G."/>
        </authorList>
    </citation>
    <scope>NUCLEOTIDE SEQUENCE [LARGE SCALE GENOMIC DNA]</scope>
    <source>
        <strain evidence="2 3">AGD 8-3</strain>
    </source>
</reference>
<accession>A0A125R0B0</accession>
<dbReference type="Pfam" id="PF10137">
    <property type="entry name" value="CAP12-PCTIR_TIR"/>
    <property type="match status" value="1"/>
</dbReference>
<dbReference type="Proteomes" id="UP000063387">
    <property type="component" value="Chromosome"/>
</dbReference>
<organism evidence="2 3">
    <name type="scientific">Halomonas chromatireducens</name>
    <dbReference type="NCBI Taxonomy" id="507626"/>
    <lineage>
        <taxon>Bacteria</taxon>
        <taxon>Pseudomonadati</taxon>
        <taxon>Pseudomonadota</taxon>
        <taxon>Gammaproteobacteria</taxon>
        <taxon>Oceanospirillales</taxon>
        <taxon>Halomonadaceae</taxon>
        <taxon>Halomonas</taxon>
    </lineage>
</organism>
<dbReference type="PATRIC" id="fig|507626.3.peg.2542"/>
<dbReference type="GO" id="GO:0050135">
    <property type="term" value="F:NADP+ nucleosidase activity"/>
    <property type="evidence" value="ECO:0007669"/>
    <property type="project" value="InterPro"/>
</dbReference>
<dbReference type="InterPro" id="IPR019302">
    <property type="entry name" value="CAP12/PCTIR_TIR_dom"/>
</dbReference>